<reference evidence="3 4" key="1">
    <citation type="submission" date="2015-07" db="EMBL/GenBank/DDBJ databases">
        <title>A draft genome sequence of Mycobacterium wolinskyi.</title>
        <authorList>
            <person name="de Man T.J."/>
            <person name="Perry K.A."/>
            <person name="Coulliette A.D."/>
            <person name="Jensen B."/>
            <person name="Toney N.C."/>
            <person name="Limbago B.M."/>
            <person name="Noble-Wang J."/>
        </authorList>
    </citation>
    <scope>NUCLEOTIDE SEQUENCE [LARGE SCALE GENOMIC DNA]</scope>
    <source>
        <strain evidence="3 4">CDC_01</strain>
    </source>
</reference>
<dbReference type="InterPro" id="IPR036866">
    <property type="entry name" value="RibonucZ/Hydroxyglut_hydro"/>
</dbReference>
<gene>
    <name evidence="3" type="ORF">AFM11_07235</name>
</gene>
<dbReference type="InterPro" id="IPR050114">
    <property type="entry name" value="UPF0173_UPF0282_UlaG_hydrolase"/>
</dbReference>
<proteinExistence type="predicted"/>
<evidence type="ECO:0000256" key="1">
    <source>
        <dbReference type="ARBA" id="ARBA00022801"/>
    </source>
</evidence>
<sequence length="273" mass="28388">MSSQRHPLAIGVIGGPTAVIDYGGLRFVTEPTFDPPGEYGAYRKEIGPALSPAELGAVDAVLLSHDLHPDNFDHAGRTFAQTVPVILTGPQAAGRLGGNAHGLAAFTSTEVRGADSGPGVTVYAVPAQHGPSDGDRDEYGNINTEVTGFVLQYDGLPTVYVSGDNASIAPVREIADRFPAVDVAILHTGAARVPTKNSGRALTLTADRAAAVAELIGASIVVPVHCEGWSLYSETPEDIRRSFDDAGIGARLRDARPGFWAVHGTDSAGSLVN</sequence>
<dbReference type="EMBL" id="LGTW01000003">
    <property type="protein sequence ID" value="KWX25270.1"/>
    <property type="molecule type" value="Genomic_DNA"/>
</dbReference>
<name>A0A132PSI2_9MYCO</name>
<keyword evidence="4" id="KW-1185">Reference proteome</keyword>
<organism evidence="3 4">
    <name type="scientific">Mycolicibacterium wolinskyi</name>
    <dbReference type="NCBI Taxonomy" id="59750"/>
    <lineage>
        <taxon>Bacteria</taxon>
        <taxon>Bacillati</taxon>
        <taxon>Actinomycetota</taxon>
        <taxon>Actinomycetes</taxon>
        <taxon>Mycobacteriales</taxon>
        <taxon>Mycobacteriaceae</taxon>
        <taxon>Mycolicibacterium</taxon>
    </lineage>
</organism>
<dbReference type="GO" id="GO:0016787">
    <property type="term" value="F:hydrolase activity"/>
    <property type="evidence" value="ECO:0007669"/>
    <property type="project" value="UniProtKB-KW"/>
</dbReference>
<dbReference type="Pfam" id="PF12706">
    <property type="entry name" value="Lactamase_B_2"/>
    <property type="match status" value="1"/>
</dbReference>
<comment type="caution">
    <text evidence="3">The sequence shown here is derived from an EMBL/GenBank/DDBJ whole genome shotgun (WGS) entry which is preliminary data.</text>
</comment>
<evidence type="ECO:0000259" key="2">
    <source>
        <dbReference type="Pfam" id="PF12706"/>
    </source>
</evidence>
<dbReference type="Gene3D" id="3.60.15.10">
    <property type="entry name" value="Ribonuclease Z/Hydroxyacylglutathione hydrolase-like"/>
    <property type="match status" value="1"/>
</dbReference>
<dbReference type="PANTHER" id="PTHR43546">
    <property type="entry name" value="UPF0173 METAL-DEPENDENT HYDROLASE MJ1163-RELATED"/>
    <property type="match status" value="1"/>
</dbReference>
<dbReference type="SUPFAM" id="SSF56281">
    <property type="entry name" value="Metallo-hydrolase/oxidoreductase"/>
    <property type="match status" value="1"/>
</dbReference>
<dbReference type="Proteomes" id="UP000070612">
    <property type="component" value="Unassembled WGS sequence"/>
</dbReference>
<feature type="domain" description="Metallo-beta-lactamase" evidence="2">
    <location>
        <begin position="44"/>
        <end position="225"/>
    </location>
</feature>
<evidence type="ECO:0000313" key="3">
    <source>
        <dbReference type="EMBL" id="KWX25270.1"/>
    </source>
</evidence>
<accession>A0A132PSI2</accession>
<dbReference type="PATRIC" id="fig|59750.3.peg.4647"/>
<keyword evidence="1 3" id="KW-0378">Hydrolase</keyword>
<dbReference type="PANTHER" id="PTHR43546:SF9">
    <property type="entry name" value="L-ASCORBATE-6-PHOSPHATE LACTONASE ULAG-RELATED"/>
    <property type="match status" value="1"/>
</dbReference>
<dbReference type="STRING" id="59750.AWC31_17480"/>
<dbReference type="InterPro" id="IPR001279">
    <property type="entry name" value="Metallo-B-lactamas"/>
</dbReference>
<dbReference type="AlphaFoldDB" id="A0A132PSI2"/>
<protein>
    <submittedName>
        <fullName evidence="3">Zn-dependent hydrolase</fullName>
    </submittedName>
</protein>
<evidence type="ECO:0000313" key="4">
    <source>
        <dbReference type="Proteomes" id="UP000070612"/>
    </source>
</evidence>